<keyword evidence="3" id="KW-1185">Reference proteome</keyword>
<evidence type="ECO:0000313" key="2">
    <source>
        <dbReference type="EMBL" id="ERF75259.1"/>
    </source>
</evidence>
<dbReference type="GeneID" id="19235116"/>
<feature type="compositionally biased region" description="Gly residues" evidence="1">
    <location>
        <begin position="215"/>
        <end position="228"/>
    </location>
</feature>
<organism evidence="2 3">
    <name type="scientific">Endocarpon pusillum (strain Z07020 / HMAS-L-300199)</name>
    <name type="common">Lichen-forming fungus</name>
    <dbReference type="NCBI Taxonomy" id="1263415"/>
    <lineage>
        <taxon>Eukaryota</taxon>
        <taxon>Fungi</taxon>
        <taxon>Dikarya</taxon>
        <taxon>Ascomycota</taxon>
        <taxon>Pezizomycotina</taxon>
        <taxon>Eurotiomycetes</taxon>
        <taxon>Chaetothyriomycetidae</taxon>
        <taxon>Verrucariales</taxon>
        <taxon>Verrucariaceae</taxon>
        <taxon>Endocarpon</taxon>
    </lineage>
</organism>
<gene>
    <name evidence="2" type="ORF">EPUS_00051</name>
</gene>
<feature type="region of interest" description="Disordered" evidence="1">
    <location>
        <begin position="209"/>
        <end position="230"/>
    </location>
</feature>
<dbReference type="HOGENOM" id="CLU_1073741_0_0_1"/>
<name>U1I089_ENDPU</name>
<feature type="region of interest" description="Disordered" evidence="1">
    <location>
        <begin position="78"/>
        <end position="125"/>
    </location>
</feature>
<feature type="compositionally biased region" description="Acidic residues" evidence="1">
    <location>
        <begin position="92"/>
        <end position="114"/>
    </location>
</feature>
<dbReference type="AlphaFoldDB" id="U1I089"/>
<sequence length="259" mass="27354">MPPPQRRNRRPHRHRLEHIQHPLIPKRVSVNPQRELHHAVHAPDLDGHARHRDAQQQLFDLRLEGAAAHTYTCTSISISTSHGGESPHATDEQPEQGDEGGEGGELQGEAEQEDVGAGARLEPPAWVRKERMSEVMKRRPSQRGGILKKVWGRDGCGLALGVESFALGVVVVAVLEEEVQRRAHEDGRDDDLAAAGGVEADVAVLLDGGDAQRVPGGGEPGGEGGGDGVVVSASAGSAGAWVGSVAARVDNVHVGVVDG</sequence>
<dbReference type="RefSeq" id="XP_007787271.1">
    <property type="nucleotide sequence ID" value="XM_007789081.1"/>
</dbReference>
<reference evidence="3" key="1">
    <citation type="journal article" date="2014" name="BMC Genomics">
        <title>Genome characteristics reveal the impact of lichenization on lichen-forming fungus Endocarpon pusillum Hedwig (Verrucariales, Ascomycota).</title>
        <authorList>
            <person name="Wang Y.-Y."/>
            <person name="Liu B."/>
            <person name="Zhang X.-Y."/>
            <person name="Zhou Q.-M."/>
            <person name="Zhang T."/>
            <person name="Li H."/>
            <person name="Yu Y.-F."/>
            <person name="Zhang X.-L."/>
            <person name="Hao X.-Y."/>
            <person name="Wang M."/>
            <person name="Wang L."/>
            <person name="Wei J.-C."/>
        </authorList>
    </citation>
    <scope>NUCLEOTIDE SEQUENCE [LARGE SCALE GENOMIC DNA]</scope>
    <source>
        <strain evidence="3">Z07020 / HMAS-L-300199</strain>
    </source>
</reference>
<dbReference type="EMBL" id="KE720815">
    <property type="protein sequence ID" value="ERF75259.1"/>
    <property type="molecule type" value="Genomic_DNA"/>
</dbReference>
<evidence type="ECO:0000256" key="1">
    <source>
        <dbReference type="SAM" id="MobiDB-lite"/>
    </source>
</evidence>
<protein>
    <submittedName>
        <fullName evidence="2">Uncharacterized protein</fullName>
    </submittedName>
</protein>
<proteinExistence type="predicted"/>
<dbReference type="Proteomes" id="UP000019373">
    <property type="component" value="Unassembled WGS sequence"/>
</dbReference>
<accession>U1I089</accession>
<evidence type="ECO:0000313" key="3">
    <source>
        <dbReference type="Proteomes" id="UP000019373"/>
    </source>
</evidence>